<evidence type="ECO:0000313" key="2">
    <source>
        <dbReference type="EMBL" id="PSU88004.1"/>
    </source>
</evidence>
<reference evidence="2 3" key="1">
    <citation type="submission" date="2018-01" db="EMBL/GenBank/DDBJ databases">
        <title>Whole genome sequencing of Histamine producing bacteria.</title>
        <authorList>
            <person name="Butler K."/>
        </authorList>
    </citation>
    <scope>NUCLEOTIDE SEQUENCE [LARGE SCALE GENOMIC DNA]</scope>
    <source>
        <strain evidence="2 3">FS-7.2</strain>
    </source>
</reference>
<dbReference type="SUPFAM" id="SSF53448">
    <property type="entry name" value="Nucleotide-diphospho-sugar transferases"/>
    <property type="match status" value="1"/>
</dbReference>
<keyword evidence="2" id="KW-0808">Transferase</keyword>
<gene>
    <name evidence="2" type="ORF">C9J27_25860</name>
</gene>
<dbReference type="Pfam" id="PF00535">
    <property type="entry name" value="Glycos_transf_2"/>
    <property type="match status" value="1"/>
</dbReference>
<dbReference type="EMBL" id="PYNF01000059">
    <property type="protein sequence ID" value="PSU88004.1"/>
    <property type="molecule type" value="Genomic_DNA"/>
</dbReference>
<dbReference type="AlphaFoldDB" id="A0A2T3KA40"/>
<dbReference type="InterPro" id="IPR029044">
    <property type="entry name" value="Nucleotide-diphossugar_trans"/>
</dbReference>
<protein>
    <submittedName>
        <fullName evidence="2">Glycosyl transferase family 2</fullName>
    </submittedName>
</protein>
<feature type="domain" description="Glycosyltransferase 2-like" evidence="1">
    <location>
        <begin position="4"/>
        <end position="45"/>
    </location>
</feature>
<dbReference type="GO" id="GO:0016740">
    <property type="term" value="F:transferase activity"/>
    <property type="evidence" value="ECO:0007669"/>
    <property type="project" value="UniProtKB-KW"/>
</dbReference>
<feature type="non-terminal residue" evidence="2">
    <location>
        <position position="47"/>
    </location>
</feature>
<accession>A0A2T3KA40</accession>
<organism evidence="2 3">
    <name type="scientific">Photobacterium kishitanii</name>
    <dbReference type="NCBI Taxonomy" id="318456"/>
    <lineage>
        <taxon>Bacteria</taxon>
        <taxon>Pseudomonadati</taxon>
        <taxon>Pseudomonadota</taxon>
        <taxon>Gammaproteobacteria</taxon>
        <taxon>Vibrionales</taxon>
        <taxon>Vibrionaceae</taxon>
        <taxon>Photobacterium</taxon>
    </lineage>
</organism>
<evidence type="ECO:0000259" key="1">
    <source>
        <dbReference type="Pfam" id="PF00535"/>
    </source>
</evidence>
<comment type="caution">
    <text evidence="2">The sequence shown here is derived from an EMBL/GenBank/DDBJ whole genome shotgun (WGS) entry which is preliminary data.</text>
</comment>
<proteinExistence type="predicted"/>
<dbReference type="InterPro" id="IPR001173">
    <property type="entry name" value="Glyco_trans_2-like"/>
</dbReference>
<name>A0A2T3KA40_9GAMM</name>
<dbReference type="Gene3D" id="3.90.550.10">
    <property type="entry name" value="Spore Coat Polysaccharide Biosynthesis Protein SpsA, Chain A"/>
    <property type="match status" value="1"/>
</dbReference>
<dbReference type="Proteomes" id="UP000241426">
    <property type="component" value="Unassembled WGS sequence"/>
</dbReference>
<sequence length="47" mass="5451">MLFSVVMCVHEMNPFLDDAITSILEQKYAHDFEVIIIANNCTDDLYK</sequence>
<evidence type="ECO:0000313" key="3">
    <source>
        <dbReference type="Proteomes" id="UP000241426"/>
    </source>
</evidence>